<dbReference type="Proteomes" id="UP000000547">
    <property type="component" value="Chromosome"/>
</dbReference>
<dbReference type="AlphaFoldDB" id="Q486E1"/>
<dbReference type="EMBL" id="CP000083">
    <property type="protein sequence ID" value="AAZ27056.1"/>
    <property type="molecule type" value="Genomic_DNA"/>
</dbReference>
<dbReference type="HOGENOM" id="CLU_3078735_0_0_6"/>
<name>Q486E1_COLP3</name>
<evidence type="ECO:0000313" key="2">
    <source>
        <dbReference type="Proteomes" id="UP000000547"/>
    </source>
</evidence>
<gene>
    <name evidence="1" type="ordered locus">CPS_1331</name>
</gene>
<sequence>MCHVHFMRLNVYALAEKNEQPLLLFSMVMATNELNETLNFDVSLCVKRRHIN</sequence>
<dbReference type="KEGG" id="cps:CPS_1331"/>
<protein>
    <submittedName>
        <fullName evidence="1">Uncharacterized protein</fullName>
    </submittedName>
</protein>
<accession>Q486E1</accession>
<evidence type="ECO:0000313" key="1">
    <source>
        <dbReference type="EMBL" id="AAZ27056.1"/>
    </source>
</evidence>
<proteinExistence type="predicted"/>
<reference evidence="1" key="1">
    <citation type="journal article" date="2005" name="Proc. Natl. Acad. Sci. U.S.A.">
        <title>The psychrophilic lifestyle as revealed by the genome sequence of Colwellia psychrerythraea 34H through genomic and proteomic analyses.</title>
        <authorList>
            <person name="Methe B.A."/>
            <person name="Nelson K.E."/>
            <person name="Deming J.W."/>
            <person name="Momen B."/>
            <person name="Melamud E."/>
            <person name="Zhang X."/>
            <person name="Moult J."/>
            <person name="Madupu R."/>
            <person name="Nelson W.C."/>
            <person name="Dodson R.J."/>
            <person name="Brinkac L.M."/>
            <person name="Daugherty S.C."/>
            <person name="Durkin A.S."/>
            <person name="DeBoy R.T."/>
            <person name="Kolonay J.F."/>
            <person name="Sullivan S.A."/>
            <person name="Zhou L."/>
            <person name="Davidsen T.M."/>
            <person name="Wu M."/>
            <person name="Huston A.L."/>
            <person name="Lewis M."/>
            <person name="Weaver B."/>
            <person name="Weidman J.F."/>
            <person name="Khouri H."/>
            <person name="Utterback T.R."/>
            <person name="Feldblyum T.V."/>
            <person name="Fraser C.M."/>
        </authorList>
    </citation>
    <scope>NUCLEOTIDE SEQUENCE [LARGE SCALE GENOMIC DNA]</scope>
    <source>
        <strain evidence="1">34H</strain>
    </source>
</reference>
<organism evidence="1 2">
    <name type="scientific">Colwellia psychrerythraea (strain 34H / ATCC BAA-681)</name>
    <name type="common">Vibrio psychroerythus</name>
    <dbReference type="NCBI Taxonomy" id="167879"/>
    <lineage>
        <taxon>Bacteria</taxon>
        <taxon>Pseudomonadati</taxon>
        <taxon>Pseudomonadota</taxon>
        <taxon>Gammaproteobacteria</taxon>
        <taxon>Alteromonadales</taxon>
        <taxon>Colwelliaceae</taxon>
        <taxon>Colwellia</taxon>
    </lineage>
</organism>